<name>A0A1B2EBT2_9HYPH</name>
<dbReference type="EMBL" id="CP016616">
    <property type="protein sequence ID" value="ANY77444.1"/>
    <property type="molecule type" value="Genomic_DNA"/>
</dbReference>
<dbReference type="InterPro" id="IPR012340">
    <property type="entry name" value="NA-bd_OB-fold"/>
</dbReference>
<dbReference type="KEGG" id="moc:BB934_03745"/>
<gene>
    <name evidence="1" type="ORF">BB934_03745</name>
</gene>
<accession>A0A1B2EBT2</accession>
<dbReference type="SUPFAM" id="SSF50249">
    <property type="entry name" value="Nucleic acid-binding proteins"/>
    <property type="match status" value="1"/>
</dbReference>
<dbReference type="AlphaFoldDB" id="A0A1B2EBT2"/>
<dbReference type="Gene3D" id="2.40.50.140">
    <property type="entry name" value="Nucleic acid-binding proteins"/>
    <property type="match status" value="1"/>
</dbReference>
<organism evidence="1">
    <name type="scientific">Microvirga ossetica</name>
    <dbReference type="NCBI Taxonomy" id="1882682"/>
    <lineage>
        <taxon>Bacteria</taxon>
        <taxon>Pseudomonadati</taxon>
        <taxon>Pseudomonadota</taxon>
        <taxon>Alphaproteobacteria</taxon>
        <taxon>Hyphomicrobiales</taxon>
        <taxon>Methylobacteriaceae</taxon>
        <taxon>Microvirga</taxon>
    </lineage>
</organism>
<reference evidence="1" key="1">
    <citation type="submission" date="2016-07" db="EMBL/GenBank/DDBJ databases">
        <title>Microvirga ossetica sp. nov. a new species of rhizobia isolated from root nodules of the legume species Vicia alpestris Steven originated from North Ossetia region in the Caucasus.</title>
        <authorList>
            <person name="Safronova V.I."/>
            <person name="Kuznetsova I.G."/>
            <person name="Sazanova A.L."/>
            <person name="Belimov A."/>
            <person name="Andronov E."/>
            <person name="Osledkin Y.S."/>
            <person name="Onishchuk O.P."/>
            <person name="Kurchak O.N."/>
            <person name="Shaposhnikov A.I."/>
            <person name="Willems A."/>
            <person name="Tikhonovich I.A."/>
        </authorList>
    </citation>
    <scope>NUCLEOTIDE SEQUENCE [LARGE SCALE GENOMIC DNA]</scope>
    <source>
        <strain evidence="1">V5/3M</strain>
    </source>
</reference>
<evidence type="ECO:0000313" key="1">
    <source>
        <dbReference type="EMBL" id="ANY77444.1"/>
    </source>
</evidence>
<proteinExistence type="predicted"/>
<sequence length="99" mass="10733">MASMSIPGDAAPGSGGITVTGTVAWFDVVKQFGFVARWRRVLAHVGIQGAGYLWIPRGTTLRVRIEDDRGKQRGAEVLEVDTSTARPVENEPILRKPTS</sequence>
<protein>
    <submittedName>
        <fullName evidence="1">Uncharacterized protein</fullName>
    </submittedName>
</protein>